<feature type="compositionally biased region" description="Basic and acidic residues" evidence="1">
    <location>
        <begin position="797"/>
        <end position="809"/>
    </location>
</feature>
<feature type="region of interest" description="Disordered" evidence="1">
    <location>
        <begin position="1401"/>
        <end position="1474"/>
    </location>
</feature>
<feature type="region of interest" description="Disordered" evidence="1">
    <location>
        <begin position="242"/>
        <end position="309"/>
    </location>
</feature>
<sequence>MATSTHSIQASKGKTPFPSTILPRATHTVHRGDRYDLTLDSNLVMAEQSPRDVVNQAQSVGDPAPTDVSANTTTDSATSAAAAATPAPTKTETSSDSTPRDSTAVEENSGSVNSGVESSTTPEGLAHEIDADGDTTASATSPKVNGVNYTSENPELDPTEDGTAQNAGLDSSVGSDTDTSKAEAADLIGKDNADGKHHVRSGSAKKPTTFKAVSVTKNFLAKAGTGSTTASKAGGDKVALNAAASTKDQAQPAPRPRLVAKTASGQRASAPKPTNTAYKNGRGSGPDPLQVWNRNRPVAPTAQKHFTDEELKQQYGIHLATRLQADGDRKEAWADIDDDEDDWAPDTIEWNDGTKITLPHTDNSAALAEEQAAASAAKLAQEEAVKAEVPVPKLTSTIGPNATVLKVGSVGQPRAGGLVLKTPSDKPTLVAKPSAPTPVKSPWAPLPPVEKTAPVSINPQQQSISRFQQSDPHGFESMPPQPSSAKEIAADDFTRSWRDTQTPHQRELFNSQSGRYEPVKEARRGSIRNDQNFRAPSLLQRPSPGEQHGPAEPSAAFQTSRSGSQQEGSPWARRRTSSNVSGESGAPGRRISMSRGTDLPSIPSEVLQQRRESQREHSPYGHAQLQGRPGLRESSPAQQRQQQPPPSSPALTDSQPAASPQLAKIGTVLPQTVPAMMPGANQDAVNLQKQIMREKRETAMKRKKEEEEREETEKAERIRLKLEQLGLAPLPQKKEASKEAPALNSQPATVISHPAQSPPKPPVPDTSGAPIQYGVMKVHGSQLATGTQPATGSVAEEAAKPRSSSHDLEQGENDAQQPPLTNGVIKKDSHDEIPAQGPLHTSDQGPMQDHRLQPWKNVQSGPDSYTSWGAAAMTTHSSPGTNLWGHPGHIGNGDIRNPHFDRNVSRPTSRQTPYQQHMAPPAPQPIGPPRNIQRPLGPTEVSQGSISLQRSLKEDSQTAATFSTPVSPSMASKTPSLVINRTDRNSNAESAGPSSSGTLPMTSVGHVRHSQAPETQMSKVSAWNKFAASSAKEESEKNNKTSQEQTDRLSEEALPQAVLNETWRQVRVDDQAVQRQVVGVSKTRDAQSNPVGSQANGDTRNSAFASPMQFPPMNAALPTAIGPPRGSRFFPNPGHICQAQNQRATSYTMSYTMGSRRLASPPPPDSDDHPVFTGASGHPLVNLPLPKPKVKLPPTAAIAFQPLLPLDPPVVSVRAVSQPLVKNPFWQARINGLLASRPSPDRKAQPQVEPSTTKQPQIEFSTTKLPFDVAPVRNTAAVSLPPKDPVEYDADGGDVGDVTAKIVEDEEALFEEREFGSLPAVRIPASAPSALWQPAKLPKNNRLWSRISKETELVSAEPFTFTLSIKDRDPCKVQILIRMPGMAHSRWKIMARANAQGLLRDHQTQRNTSLNNKARKPLPSRESSSNYAPSRPSQAGQQTAPVRPAVQISTSQQARPSFGPNNSAWARRVPGAVQ</sequence>
<feature type="compositionally biased region" description="Polar residues" evidence="1">
    <location>
        <begin position="455"/>
        <end position="471"/>
    </location>
</feature>
<feature type="compositionally biased region" description="Basic and acidic residues" evidence="1">
    <location>
        <begin position="1031"/>
        <end position="1051"/>
    </location>
</feature>
<accession>A0A1W5D005</accession>
<feature type="region of interest" description="Disordered" evidence="1">
    <location>
        <begin position="413"/>
        <end position="873"/>
    </location>
</feature>
<feature type="region of interest" description="Disordered" evidence="1">
    <location>
        <begin position="1236"/>
        <end position="1256"/>
    </location>
</feature>
<feature type="compositionally biased region" description="Low complexity" evidence="1">
    <location>
        <begin position="105"/>
        <end position="119"/>
    </location>
</feature>
<name>A0A1W5D005_9LECA</name>
<feature type="compositionally biased region" description="Polar residues" evidence="1">
    <location>
        <begin position="957"/>
        <end position="980"/>
    </location>
</feature>
<feature type="compositionally biased region" description="Polar residues" evidence="1">
    <location>
        <begin position="1421"/>
        <end position="1440"/>
    </location>
</feature>
<feature type="compositionally biased region" description="Basic and acidic residues" evidence="1">
    <location>
        <begin position="691"/>
        <end position="722"/>
    </location>
</feature>
<evidence type="ECO:0000313" key="2">
    <source>
        <dbReference type="EMBL" id="SLM36350.1"/>
    </source>
</evidence>
<feature type="region of interest" description="Disordered" evidence="1">
    <location>
        <begin position="1"/>
        <end position="33"/>
    </location>
</feature>
<feature type="compositionally biased region" description="Polar residues" evidence="1">
    <location>
        <begin position="135"/>
        <end position="153"/>
    </location>
</feature>
<feature type="compositionally biased region" description="Basic and acidic residues" evidence="1">
    <location>
        <begin position="488"/>
        <end position="498"/>
    </location>
</feature>
<feature type="compositionally biased region" description="Low complexity" evidence="1">
    <location>
        <begin position="69"/>
        <end position="95"/>
    </location>
</feature>
<feature type="compositionally biased region" description="Basic and acidic residues" evidence="1">
    <location>
        <begin position="178"/>
        <end position="196"/>
    </location>
</feature>
<feature type="compositionally biased region" description="Polar residues" evidence="1">
    <location>
        <begin position="1"/>
        <end position="12"/>
    </location>
</feature>
<feature type="compositionally biased region" description="Polar residues" evidence="1">
    <location>
        <begin position="162"/>
        <end position="177"/>
    </location>
</feature>
<proteinExistence type="predicted"/>
<feature type="region of interest" description="Disordered" evidence="1">
    <location>
        <begin position="48"/>
        <end position="211"/>
    </location>
</feature>
<feature type="compositionally biased region" description="Polar residues" evidence="1">
    <location>
        <begin position="556"/>
        <end position="568"/>
    </location>
</feature>
<feature type="compositionally biased region" description="Polar residues" evidence="1">
    <location>
        <begin position="987"/>
        <end position="1001"/>
    </location>
</feature>
<feature type="region of interest" description="Disordered" evidence="1">
    <location>
        <begin position="1079"/>
        <end position="1098"/>
    </location>
</feature>
<feature type="compositionally biased region" description="Polar residues" evidence="1">
    <location>
        <begin position="499"/>
        <end position="514"/>
    </location>
</feature>
<feature type="compositionally biased region" description="Polar residues" evidence="1">
    <location>
        <begin position="1012"/>
        <end position="1021"/>
    </location>
</feature>
<feature type="compositionally biased region" description="Polar residues" evidence="1">
    <location>
        <begin position="263"/>
        <end position="278"/>
    </location>
</feature>
<feature type="compositionally biased region" description="Polar residues" evidence="1">
    <location>
        <begin position="940"/>
        <end position="950"/>
    </location>
</feature>
<feature type="compositionally biased region" description="Polar residues" evidence="1">
    <location>
        <begin position="1086"/>
        <end position="1098"/>
    </location>
</feature>
<feature type="region of interest" description="Disordered" evidence="1">
    <location>
        <begin position="887"/>
        <end position="1054"/>
    </location>
</feature>
<evidence type="ECO:0000256" key="1">
    <source>
        <dbReference type="SAM" id="MobiDB-lite"/>
    </source>
</evidence>
<feature type="compositionally biased region" description="Polar residues" evidence="1">
    <location>
        <begin position="856"/>
        <end position="867"/>
    </location>
</feature>
<protein>
    <submittedName>
        <fullName evidence="2">Uncharacterized protein</fullName>
    </submittedName>
</protein>
<feature type="compositionally biased region" description="Polar residues" evidence="1">
    <location>
        <begin position="1447"/>
        <end position="1464"/>
    </location>
</feature>
<evidence type="ECO:0000313" key="3">
    <source>
        <dbReference type="Proteomes" id="UP000192927"/>
    </source>
</evidence>
<keyword evidence="3" id="KW-1185">Reference proteome</keyword>
<feature type="compositionally biased region" description="Polar residues" evidence="1">
    <location>
        <begin position="905"/>
        <end position="915"/>
    </location>
</feature>
<organism evidence="2 3">
    <name type="scientific">Lasallia pustulata</name>
    <dbReference type="NCBI Taxonomy" id="136370"/>
    <lineage>
        <taxon>Eukaryota</taxon>
        <taxon>Fungi</taxon>
        <taxon>Dikarya</taxon>
        <taxon>Ascomycota</taxon>
        <taxon>Pezizomycotina</taxon>
        <taxon>Lecanoromycetes</taxon>
        <taxon>OSLEUM clade</taxon>
        <taxon>Umbilicariomycetidae</taxon>
        <taxon>Umbilicariales</taxon>
        <taxon>Umbilicariaceae</taxon>
        <taxon>Lasallia</taxon>
    </lineage>
</organism>
<reference evidence="3" key="1">
    <citation type="submission" date="2017-03" db="EMBL/GenBank/DDBJ databases">
        <authorList>
            <person name="Sharma R."/>
            <person name="Thines M."/>
        </authorList>
    </citation>
    <scope>NUCLEOTIDE SEQUENCE [LARGE SCALE GENOMIC DNA]</scope>
</reference>
<dbReference type="Proteomes" id="UP000192927">
    <property type="component" value="Unassembled WGS sequence"/>
</dbReference>
<feature type="compositionally biased region" description="Polar residues" evidence="1">
    <location>
        <begin position="782"/>
        <end position="791"/>
    </location>
</feature>
<feature type="compositionally biased region" description="Basic and acidic residues" evidence="1">
    <location>
        <begin position="608"/>
        <end position="619"/>
    </location>
</feature>
<dbReference type="EMBL" id="FWEW01001053">
    <property type="protein sequence ID" value="SLM36350.1"/>
    <property type="molecule type" value="Genomic_DNA"/>
</dbReference>